<evidence type="ECO:0000313" key="2">
    <source>
        <dbReference type="Proteomes" id="UP000008909"/>
    </source>
</evidence>
<accession>G7YQ29</accession>
<proteinExistence type="predicted"/>
<dbReference type="EMBL" id="DF143958">
    <property type="protein sequence ID" value="GAA55060.1"/>
    <property type="molecule type" value="Genomic_DNA"/>
</dbReference>
<dbReference type="AlphaFoldDB" id="G7YQ29"/>
<reference key="2">
    <citation type="submission" date="2011-10" db="EMBL/GenBank/DDBJ databases">
        <title>The genome and transcriptome sequence of Clonorchis sinensis provide insights into the carcinogenic liver fluke.</title>
        <authorList>
            <person name="Wang X."/>
            <person name="Huang Y."/>
            <person name="Chen W."/>
            <person name="Liu H."/>
            <person name="Guo L."/>
            <person name="Chen Y."/>
            <person name="Luo F."/>
            <person name="Zhou W."/>
            <person name="Sun J."/>
            <person name="Mao Q."/>
            <person name="Liang P."/>
            <person name="Zhou C."/>
            <person name="Tian Y."/>
            <person name="Men J."/>
            <person name="Lv X."/>
            <person name="Huang L."/>
            <person name="Zhou J."/>
            <person name="Hu Y."/>
            <person name="Li R."/>
            <person name="Zhang F."/>
            <person name="Lei H."/>
            <person name="Li X."/>
            <person name="Hu X."/>
            <person name="Liang C."/>
            <person name="Xu J."/>
            <person name="Wu Z."/>
            <person name="Yu X."/>
        </authorList>
    </citation>
    <scope>NUCLEOTIDE SEQUENCE</scope>
    <source>
        <strain>Henan</strain>
    </source>
</reference>
<dbReference type="Proteomes" id="UP000008909">
    <property type="component" value="Unassembled WGS sequence"/>
</dbReference>
<evidence type="ECO:0000313" key="1">
    <source>
        <dbReference type="EMBL" id="GAA55060.1"/>
    </source>
</evidence>
<sequence>MSRYIIMAITLSKDFRVSGHGRLHLSIQAGDNMQEVSHMDKLPQILRHRIDCKGLSRLAFREGGVCLFTCSDVRDSIVPSGKGQQCSLDLFISKCDQQNIRFIRNGRIIEDNKYLGIRGDGMRSVKPGEFKTADRIKCVDTGKNLNGYLVIANGTNFGYNVFARLACIDSFRLLPTKIGPSQLRRHTHLSQHYADRLGRLAHRLPANRKQIRRANYTTIEAIYHKRRKDAASAVLETATNNNLTFVDTSKAFDSTSNGTTVKSAEVCRLSSPLVRCIAQSYENAVTVFLDTKVHCRKYQLLQFIAALLLSSAMEKLVANDYKSDTTTCSDDSEGLTKPSLMDSECALMLVLYLLGVRYRTDRYMSPPAHPRAFSENAVEPRIPPKASLLTSHQKKLHPVARTLTGRSVKTDIAQTPTEVAGPEKYAHFGCERDGIFGNFLKITRMVGRLKIFTSRNRKLNFVFGQRQSEIDKLKRKGSSIVITLLRAGDSDMTLLSRKFGRVKALCTKEIDQTAAQIEITGRIQEIGYSVAGTSEVIRGLSNHSQRSKGVPEWRNVTISFGAVDRSSMVEKTRNCVYKIGCKECTRVDIRQTARELHTRIRQHKRRINKLPKNADEYEALVKESATAGHDLDRIENRSGVCRSLKTGTAFHTTAVDGRGVNQKAYRGYSIVRKIPGICSNVIAKASTESVFHSSVILQSFYEFHNGGRFPLNNIASSYHITTNNLVLSAFKHVPMKRSDFNLQESYTGQNNAVQKEQPIWEQKPDVAGLALCRCTWTSDMTGTFKTRSVSCELSGPVEFYWDSKPITNRSRILDGRELNSWTDRLDGFAGWPPNSSTKLQDEIPTDADIENACFEQTKQHLLTYYANDGHRSPQIDYAPTDCGSYRKVESIGASHPIEIQIQRYFYRSLKHFDSPSMKDLEPTQNAGGVERFIGDSNHQKGRENVMRKPSWQQPGSCGIQGVLWRYGLIDCLLWSVQKKNPNLIYRCHGY</sequence>
<protein>
    <recommendedName>
        <fullName evidence="3">C2H2-type domain-containing protein</fullName>
    </recommendedName>
</protein>
<gene>
    <name evidence="1" type="ORF">CLF_106601</name>
</gene>
<evidence type="ECO:0008006" key="3">
    <source>
        <dbReference type="Google" id="ProtNLM"/>
    </source>
</evidence>
<keyword evidence="2" id="KW-1185">Reference proteome</keyword>
<organism evidence="1 2">
    <name type="scientific">Clonorchis sinensis</name>
    <name type="common">Chinese liver fluke</name>
    <dbReference type="NCBI Taxonomy" id="79923"/>
    <lineage>
        <taxon>Eukaryota</taxon>
        <taxon>Metazoa</taxon>
        <taxon>Spiralia</taxon>
        <taxon>Lophotrochozoa</taxon>
        <taxon>Platyhelminthes</taxon>
        <taxon>Trematoda</taxon>
        <taxon>Digenea</taxon>
        <taxon>Opisthorchiida</taxon>
        <taxon>Opisthorchiata</taxon>
        <taxon>Opisthorchiidae</taxon>
        <taxon>Clonorchis</taxon>
    </lineage>
</organism>
<reference evidence="1" key="1">
    <citation type="journal article" date="2011" name="Genome Biol.">
        <title>The draft genome of the carcinogenic human liver fluke Clonorchis sinensis.</title>
        <authorList>
            <person name="Wang X."/>
            <person name="Chen W."/>
            <person name="Huang Y."/>
            <person name="Sun J."/>
            <person name="Men J."/>
            <person name="Liu H."/>
            <person name="Luo F."/>
            <person name="Guo L."/>
            <person name="Lv X."/>
            <person name="Deng C."/>
            <person name="Zhou C."/>
            <person name="Fan Y."/>
            <person name="Li X."/>
            <person name="Huang L."/>
            <person name="Hu Y."/>
            <person name="Liang C."/>
            <person name="Hu X."/>
            <person name="Xu J."/>
            <person name="Yu X."/>
        </authorList>
    </citation>
    <scope>NUCLEOTIDE SEQUENCE [LARGE SCALE GENOMIC DNA]</scope>
    <source>
        <strain evidence="1">Henan</strain>
    </source>
</reference>
<name>G7YQ29_CLOSI</name>